<reference evidence="2 3" key="1">
    <citation type="journal article" date="2016" name="Mol. Biol. Evol.">
        <title>Comparative Genomics of Early-Diverging Mushroom-Forming Fungi Provides Insights into the Origins of Lignocellulose Decay Capabilities.</title>
        <authorList>
            <person name="Nagy L.G."/>
            <person name="Riley R."/>
            <person name="Tritt A."/>
            <person name="Adam C."/>
            <person name="Daum C."/>
            <person name="Floudas D."/>
            <person name="Sun H."/>
            <person name="Yadav J.S."/>
            <person name="Pangilinan J."/>
            <person name="Larsson K.H."/>
            <person name="Matsuura K."/>
            <person name="Barry K."/>
            <person name="Labutti K."/>
            <person name="Kuo R."/>
            <person name="Ohm R.A."/>
            <person name="Bhattacharya S.S."/>
            <person name="Shirouzu T."/>
            <person name="Yoshinaga Y."/>
            <person name="Martin F.M."/>
            <person name="Grigoriev I.V."/>
            <person name="Hibbett D.S."/>
        </authorList>
    </citation>
    <scope>NUCLEOTIDE SEQUENCE [LARGE SCALE GENOMIC DNA]</scope>
    <source>
        <strain evidence="2 3">HHB12029</strain>
    </source>
</reference>
<feature type="chain" id="PRO_5007861336" description="Fungal N-terminal domain-containing protein" evidence="1">
    <location>
        <begin position="23"/>
        <end position="361"/>
    </location>
</feature>
<protein>
    <recommendedName>
        <fullName evidence="4">Fungal N-terminal domain-containing protein</fullName>
    </recommendedName>
</protein>
<keyword evidence="1" id="KW-0732">Signal</keyword>
<gene>
    <name evidence="2" type="ORF">EXIGLDRAFT_764530</name>
</gene>
<organism evidence="2 3">
    <name type="scientific">Exidia glandulosa HHB12029</name>
    <dbReference type="NCBI Taxonomy" id="1314781"/>
    <lineage>
        <taxon>Eukaryota</taxon>
        <taxon>Fungi</taxon>
        <taxon>Dikarya</taxon>
        <taxon>Basidiomycota</taxon>
        <taxon>Agaricomycotina</taxon>
        <taxon>Agaricomycetes</taxon>
        <taxon>Auriculariales</taxon>
        <taxon>Exidiaceae</taxon>
        <taxon>Exidia</taxon>
    </lineage>
</organism>
<evidence type="ECO:0000313" key="2">
    <source>
        <dbReference type="EMBL" id="KZV97235.1"/>
    </source>
</evidence>
<dbReference type="OrthoDB" id="3271094at2759"/>
<dbReference type="InParanoid" id="A0A165L286"/>
<feature type="signal peptide" evidence="1">
    <location>
        <begin position="1"/>
        <end position="22"/>
    </location>
</feature>
<dbReference type="AlphaFoldDB" id="A0A165L286"/>
<keyword evidence="3" id="KW-1185">Reference proteome</keyword>
<evidence type="ECO:0008006" key="4">
    <source>
        <dbReference type="Google" id="ProtNLM"/>
    </source>
</evidence>
<name>A0A165L286_EXIGL</name>
<sequence length="361" mass="39350">MSFVPAFGSFGDFVAVLQLAAAIGTSLKEACSASAEINALALDIESFSLAIESARATIQRADTGHLPRSLDLALSHSLHTCSAILSKLQSKLKRMHALPGNRKWMHIQRAAWMWIALGGKADVETLKRRLVEQVTAVQTLVTVLQSSAMNDIAQRGERDSLKLDRMLGLLEDGPSIIQRELPFQFFDIHGRAVAPLAKFDLNAFIRFSRTLPNDCTYSAASPPEVGRLAQLLVMTHPNGQAGTGVNFHCTAACKIFAFQDPAAFGETIILVSPVFVYRHEEEVDDGKGTCDHTSPLCGEQLSVTSSHGLLTAIRLLKIAVELDTTRGLSASREQKLDTLTNNFALDLDDMAREHHSCSRSL</sequence>
<proteinExistence type="predicted"/>
<evidence type="ECO:0000256" key="1">
    <source>
        <dbReference type="SAM" id="SignalP"/>
    </source>
</evidence>
<evidence type="ECO:0000313" key="3">
    <source>
        <dbReference type="Proteomes" id="UP000077266"/>
    </source>
</evidence>
<accession>A0A165L286</accession>
<dbReference type="EMBL" id="KV425932">
    <property type="protein sequence ID" value="KZV97235.1"/>
    <property type="molecule type" value="Genomic_DNA"/>
</dbReference>
<dbReference type="Proteomes" id="UP000077266">
    <property type="component" value="Unassembled WGS sequence"/>
</dbReference>